<evidence type="ECO:0000313" key="2">
    <source>
        <dbReference type="Proteomes" id="UP001147695"/>
    </source>
</evidence>
<accession>A0A9W9Q9V5</accession>
<name>A0A9W9Q9V5_PENBR</name>
<dbReference type="Proteomes" id="UP001147695">
    <property type="component" value="Unassembled WGS sequence"/>
</dbReference>
<evidence type="ECO:0000313" key="1">
    <source>
        <dbReference type="EMBL" id="KAJ5329700.1"/>
    </source>
</evidence>
<dbReference type="AlphaFoldDB" id="A0A9W9Q9V5"/>
<protein>
    <submittedName>
        <fullName evidence="1">Uncharacterized protein</fullName>
    </submittedName>
</protein>
<proteinExistence type="predicted"/>
<reference evidence="1" key="1">
    <citation type="submission" date="2022-12" db="EMBL/GenBank/DDBJ databases">
        <authorList>
            <person name="Petersen C."/>
        </authorList>
    </citation>
    <scope>NUCLEOTIDE SEQUENCE</scope>
    <source>
        <strain evidence="1">IBT 35673</strain>
    </source>
</reference>
<reference evidence="1" key="2">
    <citation type="journal article" date="2023" name="IMA Fungus">
        <title>Comparative genomic study of the Penicillium genus elucidates a diverse pangenome and 15 lateral gene transfer events.</title>
        <authorList>
            <person name="Petersen C."/>
            <person name="Sorensen T."/>
            <person name="Nielsen M.R."/>
            <person name="Sondergaard T.E."/>
            <person name="Sorensen J.L."/>
            <person name="Fitzpatrick D.A."/>
            <person name="Frisvad J.C."/>
            <person name="Nielsen K.L."/>
        </authorList>
    </citation>
    <scope>NUCLEOTIDE SEQUENCE</scope>
    <source>
        <strain evidence="1">IBT 35673</strain>
    </source>
</reference>
<comment type="caution">
    <text evidence="1">The sequence shown here is derived from an EMBL/GenBank/DDBJ whole genome shotgun (WGS) entry which is preliminary data.</text>
</comment>
<dbReference type="EMBL" id="JAPZBQ010000005">
    <property type="protein sequence ID" value="KAJ5329700.1"/>
    <property type="molecule type" value="Genomic_DNA"/>
</dbReference>
<sequence>MACNTNLATRPKPYDLSNQPTIFNYELQSSDFDIPADIRVPRKVREAVWGLESQAEDAILSMKKLTKRRDDRFFALCPRDVEQFDQHALSLEHLLQWKADWNTLDPTLSTSAKVPIDAIYIFADEDAYNKTRLEHKQMVEAYLEGKFHVWLSECRAINVLAHHTMSNPRSLLNNNPHVYSNFCKWYQITFSSAMGEWESFRTGLYLPTFEQTVSDLRSMINDRVEGGAGFARSLSSSPE</sequence>
<organism evidence="1 2">
    <name type="scientific">Penicillium brevicompactum</name>
    <dbReference type="NCBI Taxonomy" id="5074"/>
    <lineage>
        <taxon>Eukaryota</taxon>
        <taxon>Fungi</taxon>
        <taxon>Dikarya</taxon>
        <taxon>Ascomycota</taxon>
        <taxon>Pezizomycotina</taxon>
        <taxon>Eurotiomycetes</taxon>
        <taxon>Eurotiomycetidae</taxon>
        <taxon>Eurotiales</taxon>
        <taxon>Aspergillaceae</taxon>
        <taxon>Penicillium</taxon>
    </lineage>
</organism>
<gene>
    <name evidence="1" type="ORF">N7452_010090</name>
</gene>